<dbReference type="GeneID" id="28851530"/>
<evidence type="ECO:0000313" key="2">
    <source>
        <dbReference type="EMBL" id="OAQ63001.1"/>
    </source>
</evidence>
<sequence length="196" mass="21312">MALKRKRSEPELCSSPSSSSSIFSSPPNHPTLHLSPQTFHNMPAPHLNSRTLKRFRDNRPSEEQVHQHTLNLLFSAQQQPRDKAFQPPSQTSTTPQGKQQSLHRFWNINSTPTPTSMVEHAIAPSSCEDCGAGLGNGVGDGMDVDFMADSAACGACGKYVCFSCSVSNLGEERRCLQCAGRKGSWDVGWGSGLSCF</sequence>
<dbReference type="STRING" id="1380566.A0A179FCJ1"/>
<gene>
    <name evidence="2" type="ORF">VFPPC_08916</name>
</gene>
<feature type="region of interest" description="Disordered" evidence="1">
    <location>
        <begin position="1"/>
        <end position="45"/>
    </location>
</feature>
<name>A0A179FCJ1_METCM</name>
<protein>
    <submittedName>
        <fullName evidence="2">Uncharacterized protein</fullName>
    </submittedName>
</protein>
<dbReference type="KEGG" id="pchm:VFPPC_08916"/>
<evidence type="ECO:0000256" key="1">
    <source>
        <dbReference type="SAM" id="MobiDB-lite"/>
    </source>
</evidence>
<dbReference type="Proteomes" id="UP000078397">
    <property type="component" value="Unassembled WGS sequence"/>
</dbReference>
<organism evidence="2 3">
    <name type="scientific">Pochonia chlamydosporia 170</name>
    <dbReference type="NCBI Taxonomy" id="1380566"/>
    <lineage>
        <taxon>Eukaryota</taxon>
        <taxon>Fungi</taxon>
        <taxon>Dikarya</taxon>
        <taxon>Ascomycota</taxon>
        <taxon>Pezizomycotina</taxon>
        <taxon>Sordariomycetes</taxon>
        <taxon>Hypocreomycetidae</taxon>
        <taxon>Hypocreales</taxon>
        <taxon>Clavicipitaceae</taxon>
        <taxon>Pochonia</taxon>
    </lineage>
</organism>
<feature type="compositionally biased region" description="Polar residues" evidence="1">
    <location>
        <begin position="87"/>
        <end position="100"/>
    </location>
</feature>
<evidence type="ECO:0000313" key="3">
    <source>
        <dbReference type="Proteomes" id="UP000078397"/>
    </source>
</evidence>
<reference evidence="2 3" key="1">
    <citation type="journal article" date="2016" name="PLoS Pathog.">
        <title>Biosynthesis of antibiotic leucinostatins in bio-control fungus Purpureocillium lilacinum and their inhibition on phytophthora revealed by genome mining.</title>
        <authorList>
            <person name="Wang G."/>
            <person name="Liu Z."/>
            <person name="Lin R."/>
            <person name="Li E."/>
            <person name="Mao Z."/>
            <person name="Ling J."/>
            <person name="Yang Y."/>
            <person name="Yin W.B."/>
            <person name="Xie B."/>
        </authorList>
    </citation>
    <scope>NUCLEOTIDE SEQUENCE [LARGE SCALE GENOMIC DNA]</scope>
    <source>
        <strain evidence="2">170</strain>
    </source>
</reference>
<proteinExistence type="predicted"/>
<comment type="caution">
    <text evidence="2">The sequence shown here is derived from an EMBL/GenBank/DDBJ whole genome shotgun (WGS) entry which is preliminary data.</text>
</comment>
<feature type="region of interest" description="Disordered" evidence="1">
    <location>
        <begin position="78"/>
        <end position="100"/>
    </location>
</feature>
<keyword evidence="3" id="KW-1185">Reference proteome</keyword>
<dbReference type="RefSeq" id="XP_018140581.1">
    <property type="nucleotide sequence ID" value="XM_018287536.1"/>
</dbReference>
<dbReference type="OrthoDB" id="5336357at2759"/>
<accession>A0A179FCJ1</accession>
<feature type="compositionally biased region" description="Low complexity" evidence="1">
    <location>
        <begin position="14"/>
        <end position="26"/>
    </location>
</feature>
<dbReference type="EMBL" id="LSBJ02000006">
    <property type="protein sequence ID" value="OAQ63001.1"/>
    <property type="molecule type" value="Genomic_DNA"/>
</dbReference>
<dbReference type="AlphaFoldDB" id="A0A179FCJ1"/>